<sequence>MTGEHTIGELCEGLNDKRRKTTIGLMRTLLDRGFARAVPPPDERTLPAGILDLFAPQINFVEHFMHADQRTPQELFARFRSSRVLVSGPPGGVAAAAVRGLLRNGLAEVSLDDAAWGRDFDSETARLADASAPAHVVVLPSTPQDLTAFDIVVAVADGSGSTALLDLTRRLRGVPQGPRLLPVVADPNRMVVGPISGPGEQPCWVCAQLRLSANSDPRRMADFWRGLAVGPTGTEVPSGSPMAQSMVGNALAFEIFRLRTGQLQMDDERHVVIQDLTTLESRRERVLPHPGCPLRHERVPSDDVQRPPTDDSDAYGRAAVLVSPEFGLMSGWTDESIRQIPLKTGRVRLGSPGSLTDEAREIVAFDIDTALVARTRSVQSAVACYVGRLGPVGLPDGALPDAADVVPAERLDLFNGLPAPDGWSAGPVASAVSLHDESRWQVPVAAVHPLSPANSRQMFEPSPAGAAVGWTVEDVQESGLCSALAYRGLVRAIRGGEPARPLSEEWLGGDDETSFALGSLRPIGRHARVYALPGAVPSFAVLAVVEGADGAMDWAIGSQLSVRAAVRTAVRDAVGLAVGRHHEGAPMDLGDPLMADFDPRTLAQGDAKAEWSFGRPGVPMSEALARLDADGTRVLFVDTTTIDLRAVRGMITGTILLAAK</sequence>
<dbReference type="InterPro" id="IPR022291">
    <property type="entry name" value="Bacteriocin_synth_cyclodeHase"/>
</dbReference>
<dbReference type="PROSITE" id="PS51664">
    <property type="entry name" value="YCAO"/>
    <property type="match status" value="1"/>
</dbReference>
<dbReference type="EMBL" id="JAYWVC010000052">
    <property type="protein sequence ID" value="MED7823748.1"/>
    <property type="molecule type" value="Genomic_DNA"/>
</dbReference>
<dbReference type="Gene3D" id="3.40.50.720">
    <property type="entry name" value="NAD(P)-binding Rossmann-like Domain"/>
    <property type="match status" value="1"/>
</dbReference>
<organism evidence="3 4">
    <name type="scientific">Streptomyces chiangmaiensis</name>
    <dbReference type="NCBI Taxonomy" id="766497"/>
    <lineage>
        <taxon>Bacteria</taxon>
        <taxon>Bacillati</taxon>
        <taxon>Actinomycetota</taxon>
        <taxon>Actinomycetes</taxon>
        <taxon>Kitasatosporales</taxon>
        <taxon>Streptomycetaceae</taxon>
        <taxon>Streptomyces</taxon>
    </lineage>
</organism>
<evidence type="ECO:0000313" key="4">
    <source>
        <dbReference type="Proteomes" id="UP001333996"/>
    </source>
</evidence>
<evidence type="ECO:0000313" key="3">
    <source>
        <dbReference type="EMBL" id="MED7823748.1"/>
    </source>
</evidence>
<feature type="compositionally biased region" description="Basic and acidic residues" evidence="1">
    <location>
        <begin position="294"/>
        <end position="309"/>
    </location>
</feature>
<keyword evidence="4" id="KW-1185">Reference proteome</keyword>
<evidence type="ECO:0000259" key="2">
    <source>
        <dbReference type="PROSITE" id="PS51664"/>
    </source>
</evidence>
<protein>
    <submittedName>
        <fullName evidence="3">TOMM leader peptide-binding protein</fullName>
    </submittedName>
</protein>
<proteinExistence type="predicted"/>
<dbReference type="Proteomes" id="UP001333996">
    <property type="component" value="Unassembled WGS sequence"/>
</dbReference>
<dbReference type="RefSeq" id="WP_329508208.1">
    <property type="nucleotide sequence ID" value="NZ_BAAAYZ010000043.1"/>
</dbReference>
<name>A0ABU7FIV7_9ACTN</name>
<dbReference type="NCBIfam" id="TIGR03882">
    <property type="entry name" value="cyclo_dehyd_2"/>
    <property type="match status" value="1"/>
</dbReference>
<accession>A0ABU7FIV7</accession>
<feature type="region of interest" description="Disordered" evidence="1">
    <location>
        <begin position="289"/>
        <end position="314"/>
    </location>
</feature>
<dbReference type="InterPro" id="IPR003776">
    <property type="entry name" value="YcaO-like_dom"/>
</dbReference>
<feature type="domain" description="YcaO" evidence="2">
    <location>
        <begin position="364"/>
        <end position="660"/>
    </location>
</feature>
<dbReference type="Pfam" id="PF02624">
    <property type="entry name" value="YcaO"/>
    <property type="match status" value="1"/>
</dbReference>
<reference evidence="3" key="1">
    <citation type="submission" date="2024-01" db="EMBL/GenBank/DDBJ databases">
        <title>First draft genome sequence data of TA4-1, the type strain of Gram-positive actinobacterium Streptomyces chiangmaiensis.</title>
        <authorList>
            <person name="Yasawong M."/>
            <person name="Nantapong N."/>
        </authorList>
    </citation>
    <scope>NUCLEOTIDE SEQUENCE</scope>
    <source>
        <strain evidence="3">TA4-1</strain>
    </source>
</reference>
<comment type="caution">
    <text evidence="3">The sequence shown here is derived from an EMBL/GenBank/DDBJ whole genome shotgun (WGS) entry which is preliminary data.</text>
</comment>
<gene>
    <name evidence="3" type="ORF">VXC91_17605</name>
</gene>
<evidence type="ECO:0000256" key="1">
    <source>
        <dbReference type="SAM" id="MobiDB-lite"/>
    </source>
</evidence>